<proteinExistence type="inferred from homology"/>
<sequence>NGKRRKKTQSAHVTRRTTFVKYQTLYIFQEIKNGIMHANLKGIGLGDSYTSPIDYVVNYAPFALTIGLIDKQGYKIIDDLAQRTQKAIDEGLYHEAFDLEVKITNALVELTRGIDVYNIVIKSNSTSSPKLMSYEKKCNKFMNSIVKERLNIPEEITWTYTNKDIYNALDGDIMRSVTDRIEYLLNDTDIKIIVYNGIFDFIVNTSGTLSWLDRLDWFGAPLWHDTPQEAL</sequence>
<evidence type="ECO:0000313" key="3">
    <source>
        <dbReference type="Proteomes" id="UP000051574"/>
    </source>
</evidence>
<dbReference type="EMBL" id="LJIG01002599">
    <property type="protein sequence ID" value="KRT84341.1"/>
    <property type="molecule type" value="Genomic_DNA"/>
</dbReference>
<evidence type="ECO:0000256" key="1">
    <source>
        <dbReference type="ARBA" id="ARBA00009431"/>
    </source>
</evidence>
<dbReference type="GO" id="GO:0006508">
    <property type="term" value="P:proteolysis"/>
    <property type="evidence" value="ECO:0007669"/>
    <property type="project" value="InterPro"/>
</dbReference>
<dbReference type="Proteomes" id="UP000051574">
    <property type="component" value="Unassembled WGS sequence"/>
</dbReference>
<dbReference type="OrthoDB" id="443318at2759"/>
<dbReference type="AlphaFoldDB" id="A0A0T6BAL5"/>
<comment type="similarity">
    <text evidence="1">Belongs to the peptidase S10 family.</text>
</comment>
<comment type="caution">
    <text evidence="2">The sequence shown here is derived from an EMBL/GenBank/DDBJ whole genome shotgun (WGS) entry which is preliminary data.</text>
</comment>
<dbReference type="Gene3D" id="3.40.50.1820">
    <property type="entry name" value="alpha/beta hydrolase"/>
    <property type="match status" value="1"/>
</dbReference>
<name>A0A0T6BAL5_9SCAR</name>
<dbReference type="InterPro" id="IPR001563">
    <property type="entry name" value="Peptidase_S10"/>
</dbReference>
<keyword evidence="3" id="KW-1185">Reference proteome</keyword>
<gene>
    <name evidence="2" type="ORF">AMK59_1305</name>
</gene>
<protein>
    <submittedName>
        <fullName evidence="2">Peptidase</fullName>
    </submittedName>
</protein>
<dbReference type="Pfam" id="PF00450">
    <property type="entry name" value="Peptidase_S10"/>
    <property type="match status" value="1"/>
</dbReference>
<dbReference type="GO" id="GO:0004185">
    <property type="term" value="F:serine-type carboxypeptidase activity"/>
    <property type="evidence" value="ECO:0007669"/>
    <property type="project" value="InterPro"/>
</dbReference>
<feature type="non-terminal residue" evidence="2">
    <location>
        <position position="1"/>
    </location>
</feature>
<accession>A0A0T6BAL5</accession>
<dbReference type="SUPFAM" id="SSF53474">
    <property type="entry name" value="alpha/beta-Hydrolases"/>
    <property type="match status" value="1"/>
</dbReference>
<reference evidence="2 3" key="1">
    <citation type="submission" date="2015-09" db="EMBL/GenBank/DDBJ databases">
        <title>Draft genome of the scarab beetle Oryctes borbonicus.</title>
        <authorList>
            <person name="Meyer J.M."/>
            <person name="Markov G.V."/>
            <person name="Baskaran P."/>
            <person name="Herrmann M."/>
            <person name="Sommer R.J."/>
            <person name="Roedelsperger C."/>
        </authorList>
    </citation>
    <scope>NUCLEOTIDE SEQUENCE [LARGE SCALE GENOMIC DNA]</scope>
    <source>
        <strain evidence="2">OB123</strain>
        <tissue evidence="2">Whole animal</tissue>
    </source>
</reference>
<feature type="non-terminal residue" evidence="2">
    <location>
        <position position="231"/>
    </location>
</feature>
<evidence type="ECO:0000313" key="2">
    <source>
        <dbReference type="EMBL" id="KRT84341.1"/>
    </source>
</evidence>
<dbReference type="InterPro" id="IPR029058">
    <property type="entry name" value="AB_hydrolase_fold"/>
</dbReference>
<organism evidence="2 3">
    <name type="scientific">Oryctes borbonicus</name>
    <dbReference type="NCBI Taxonomy" id="1629725"/>
    <lineage>
        <taxon>Eukaryota</taxon>
        <taxon>Metazoa</taxon>
        <taxon>Ecdysozoa</taxon>
        <taxon>Arthropoda</taxon>
        <taxon>Hexapoda</taxon>
        <taxon>Insecta</taxon>
        <taxon>Pterygota</taxon>
        <taxon>Neoptera</taxon>
        <taxon>Endopterygota</taxon>
        <taxon>Coleoptera</taxon>
        <taxon>Polyphaga</taxon>
        <taxon>Scarabaeiformia</taxon>
        <taxon>Scarabaeidae</taxon>
        <taxon>Dynastinae</taxon>
        <taxon>Oryctes</taxon>
    </lineage>
</organism>